<gene>
    <name evidence="10" type="ORF">ENO04_05250</name>
</gene>
<dbReference type="AlphaFoldDB" id="A0A7C1E9P8"/>
<reference evidence="10" key="1">
    <citation type="journal article" date="2020" name="mSystems">
        <title>Genome- and Community-Level Interaction Insights into Carbon Utilization and Element Cycling Functions of Hydrothermarchaeota in Hydrothermal Sediment.</title>
        <authorList>
            <person name="Zhou Z."/>
            <person name="Liu Y."/>
            <person name="Xu W."/>
            <person name="Pan J."/>
            <person name="Luo Z.H."/>
            <person name="Li M."/>
        </authorList>
    </citation>
    <scope>NUCLEOTIDE SEQUENCE [LARGE SCALE GENOMIC DNA]</scope>
    <source>
        <strain evidence="10">SpSt-123</strain>
    </source>
</reference>
<keyword evidence="5" id="KW-0813">Transport</keyword>
<dbReference type="GO" id="GO:0051539">
    <property type="term" value="F:4 iron, 4 sulfur cluster binding"/>
    <property type="evidence" value="ECO:0007669"/>
    <property type="project" value="UniProtKB-KW"/>
</dbReference>
<feature type="domain" description="4Fe-4S ferredoxin-type" evidence="9">
    <location>
        <begin position="58"/>
        <end position="87"/>
    </location>
</feature>
<keyword evidence="3" id="KW-0479">Metal-binding</keyword>
<dbReference type="Gene3D" id="3.30.70.3270">
    <property type="match status" value="2"/>
</dbReference>
<dbReference type="Pfam" id="PF14697">
    <property type="entry name" value="Fer4_21"/>
    <property type="match status" value="1"/>
</dbReference>
<name>A0A7C1E9P8_9CREN</name>
<evidence type="ECO:0000313" key="10">
    <source>
        <dbReference type="EMBL" id="HDS10998.1"/>
    </source>
</evidence>
<dbReference type="PROSITE" id="PS51379">
    <property type="entry name" value="4FE4S_FER_2"/>
    <property type="match status" value="2"/>
</dbReference>
<organism evidence="10">
    <name type="scientific">Fervidicoccus fontis</name>
    <dbReference type="NCBI Taxonomy" id="683846"/>
    <lineage>
        <taxon>Archaea</taxon>
        <taxon>Thermoproteota</taxon>
        <taxon>Thermoprotei</taxon>
        <taxon>Fervidicoccales</taxon>
        <taxon>Fervidicoccaceae</taxon>
        <taxon>Fervidicoccus</taxon>
    </lineage>
</organism>
<keyword evidence="5" id="KW-0249">Electron transport</keyword>
<keyword evidence="2" id="KW-0004">4Fe-4S</keyword>
<dbReference type="EMBL" id="DSDY01000158">
    <property type="protein sequence ID" value="HDS10998.1"/>
    <property type="molecule type" value="Genomic_DNA"/>
</dbReference>
<accession>A0A7C1E9P8</accession>
<dbReference type="InterPro" id="IPR011898">
    <property type="entry name" value="PorD_KorD"/>
</dbReference>
<dbReference type="InterPro" id="IPR017896">
    <property type="entry name" value="4Fe4S_Fe-S-bd"/>
</dbReference>
<comment type="caution">
    <text evidence="10">The sequence shown here is derived from an EMBL/GenBank/DDBJ whole genome shotgun (WGS) entry which is preliminary data.</text>
</comment>
<evidence type="ECO:0000256" key="6">
    <source>
        <dbReference type="ARBA" id="ARBA00023004"/>
    </source>
</evidence>
<sequence>MSTSESRFPVSRPALGAGGATGAWRTKKPVINISLCVYCGLCDVYCPTSSITVLTRERKIEVNYDYCKGCGLCASVCPRKAITMVEE</sequence>
<keyword evidence="6" id="KW-0408">Iron</keyword>
<dbReference type="PANTHER" id="PTHR43724:SF1">
    <property type="entry name" value="PYRUVATE SYNTHASE SUBUNIT PORD"/>
    <property type="match status" value="1"/>
</dbReference>
<dbReference type="GO" id="GO:0046872">
    <property type="term" value="F:metal ion binding"/>
    <property type="evidence" value="ECO:0007669"/>
    <property type="project" value="UniProtKB-KW"/>
</dbReference>
<evidence type="ECO:0000256" key="3">
    <source>
        <dbReference type="ARBA" id="ARBA00022723"/>
    </source>
</evidence>
<dbReference type="InterPro" id="IPR017900">
    <property type="entry name" value="4Fe4S_Fe_S_CS"/>
</dbReference>
<feature type="region of interest" description="Disordered" evidence="8">
    <location>
        <begin position="1"/>
        <end position="22"/>
    </location>
</feature>
<evidence type="ECO:0000256" key="8">
    <source>
        <dbReference type="SAM" id="MobiDB-lite"/>
    </source>
</evidence>
<comment type="cofactor">
    <cofactor evidence="1">
        <name>[4Fe-4S] cluster</name>
        <dbReference type="ChEBI" id="CHEBI:49883"/>
    </cofactor>
</comment>
<keyword evidence="7" id="KW-0411">Iron-sulfur</keyword>
<evidence type="ECO:0000256" key="4">
    <source>
        <dbReference type="ARBA" id="ARBA00022737"/>
    </source>
</evidence>
<proteinExistence type="predicted"/>
<evidence type="ECO:0000259" key="9">
    <source>
        <dbReference type="PROSITE" id="PS51379"/>
    </source>
</evidence>
<dbReference type="NCBIfam" id="TIGR02179">
    <property type="entry name" value="PorD_KorD"/>
    <property type="match status" value="1"/>
</dbReference>
<evidence type="ECO:0000256" key="2">
    <source>
        <dbReference type="ARBA" id="ARBA00022485"/>
    </source>
</evidence>
<dbReference type="SUPFAM" id="SSF54862">
    <property type="entry name" value="4Fe-4S ferredoxins"/>
    <property type="match status" value="1"/>
</dbReference>
<dbReference type="GO" id="GO:0016625">
    <property type="term" value="F:oxidoreductase activity, acting on the aldehyde or oxo group of donors, iron-sulfur protein as acceptor"/>
    <property type="evidence" value="ECO:0007669"/>
    <property type="project" value="InterPro"/>
</dbReference>
<evidence type="ECO:0000256" key="1">
    <source>
        <dbReference type="ARBA" id="ARBA00001966"/>
    </source>
</evidence>
<dbReference type="PANTHER" id="PTHR43724">
    <property type="entry name" value="PYRUVATE SYNTHASE SUBUNIT PORD"/>
    <property type="match status" value="1"/>
</dbReference>
<keyword evidence="4" id="KW-0677">Repeat</keyword>
<feature type="domain" description="4Fe-4S ferredoxin-type" evidence="9">
    <location>
        <begin position="27"/>
        <end position="56"/>
    </location>
</feature>
<evidence type="ECO:0000256" key="7">
    <source>
        <dbReference type="ARBA" id="ARBA00023014"/>
    </source>
</evidence>
<dbReference type="PROSITE" id="PS00198">
    <property type="entry name" value="4FE4S_FER_1"/>
    <property type="match status" value="1"/>
</dbReference>
<evidence type="ECO:0000256" key="5">
    <source>
        <dbReference type="ARBA" id="ARBA00022982"/>
    </source>
</evidence>
<protein>
    <submittedName>
        <fullName evidence="10">4Fe-4S dicluster domain-containing protein</fullName>
    </submittedName>
</protein>